<protein>
    <submittedName>
        <fullName evidence="7">Trna (Uracil-5-)-methyltransferase</fullName>
    </submittedName>
</protein>
<keyword evidence="1 4" id="KW-0489">Methyltransferase</keyword>
<feature type="compositionally biased region" description="Basic and acidic residues" evidence="6">
    <location>
        <begin position="155"/>
        <end position="177"/>
    </location>
</feature>
<organism evidence="7 8">
    <name type="scientific">Cystoisospora suis</name>
    <dbReference type="NCBI Taxonomy" id="483139"/>
    <lineage>
        <taxon>Eukaryota</taxon>
        <taxon>Sar</taxon>
        <taxon>Alveolata</taxon>
        <taxon>Apicomplexa</taxon>
        <taxon>Conoidasida</taxon>
        <taxon>Coccidia</taxon>
        <taxon>Eucoccidiorida</taxon>
        <taxon>Eimeriorina</taxon>
        <taxon>Sarcocystidae</taxon>
        <taxon>Cystoisospora</taxon>
    </lineage>
</organism>
<reference evidence="7 8" key="1">
    <citation type="journal article" date="2017" name="Int. J. Parasitol.">
        <title>The genome of the protozoan parasite Cystoisospora suis and a reverse vaccinology approach to identify vaccine candidates.</title>
        <authorList>
            <person name="Palmieri N."/>
            <person name="Shrestha A."/>
            <person name="Ruttkowski B."/>
            <person name="Beck T."/>
            <person name="Vogl C."/>
            <person name="Tomley F."/>
            <person name="Blake D.P."/>
            <person name="Joachim A."/>
        </authorList>
    </citation>
    <scope>NUCLEOTIDE SEQUENCE [LARGE SCALE GENOMIC DNA]</scope>
    <source>
        <strain evidence="7 8">Wien I</strain>
    </source>
</reference>
<feature type="compositionally biased region" description="Basic residues" evidence="6">
    <location>
        <begin position="86"/>
        <end position="99"/>
    </location>
</feature>
<comment type="caution">
    <text evidence="4">Lacks conserved residue(s) required for the propagation of feature annotation.</text>
</comment>
<dbReference type="PANTHER" id="PTHR45904">
    <property type="entry name" value="TRNA (URACIL-5-)-METHYLTRANSFERASE"/>
    <property type="match status" value="1"/>
</dbReference>
<dbReference type="InterPro" id="IPR045850">
    <property type="entry name" value="TRM2_met"/>
</dbReference>
<name>A0A2C6KLA7_9APIC</name>
<evidence type="ECO:0000313" key="8">
    <source>
        <dbReference type="Proteomes" id="UP000221165"/>
    </source>
</evidence>
<evidence type="ECO:0000256" key="4">
    <source>
        <dbReference type="PROSITE-ProRule" id="PRU01024"/>
    </source>
</evidence>
<evidence type="ECO:0000256" key="6">
    <source>
        <dbReference type="SAM" id="MobiDB-lite"/>
    </source>
</evidence>
<dbReference type="Gene3D" id="3.40.50.150">
    <property type="entry name" value="Vaccinia Virus protein VP39"/>
    <property type="match status" value="1"/>
</dbReference>
<dbReference type="Proteomes" id="UP000221165">
    <property type="component" value="Unassembled WGS sequence"/>
</dbReference>
<dbReference type="GO" id="GO:0032259">
    <property type="term" value="P:methylation"/>
    <property type="evidence" value="ECO:0007669"/>
    <property type="project" value="UniProtKB-KW"/>
</dbReference>
<comment type="caution">
    <text evidence="7">The sequence shown here is derived from an EMBL/GenBank/DDBJ whole genome shotgun (WGS) entry which is preliminary data.</text>
</comment>
<dbReference type="PANTHER" id="PTHR45904:SF2">
    <property type="entry name" value="TRNA (URACIL-5-)-METHYLTRANSFERASE HOMOLOG A"/>
    <property type="match status" value="1"/>
</dbReference>
<dbReference type="PROSITE" id="PS01230">
    <property type="entry name" value="TRMA_1"/>
    <property type="match status" value="1"/>
</dbReference>
<dbReference type="SUPFAM" id="SSF53335">
    <property type="entry name" value="S-adenosyl-L-methionine-dependent methyltransferases"/>
    <property type="match status" value="1"/>
</dbReference>
<keyword evidence="2 4" id="KW-0808">Transferase</keyword>
<feature type="compositionally biased region" description="Acidic residues" evidence="6">
    <location>
        <begin position="102"/>
        <end position="131"/>
    </location>
</feature>
<dbReference type="GeneID" id="94432345"/>
<comment type="similarity">
    <text evidence="4">Belongs to the class I-like SAM-binding methyltransferase superfamily. RNA M5U methyltransferase family.</text>
</comment>
<dbReference type="VEuPathDB" id="ToxoDB:CSUI_009015"/>
<dbReference type="PROSITE" id="PS51687">
    <property type="entry name" value="SAM_MT_RNA_M5U"/>
    <property type="match status" value="1"/>
</dbReference>
<keyword evidence="3 4" id="KW-0949">S-adenosyl-L-methionine</keyword>
<feature type="compositionally biased region" description="Basic and acidic residues" evidence="6">
    <location>
        <begin position="132"/>
        <end position="148"/>
    </location>
</feature>
<feature type="binding site" evidence="4">
    <location>
        <position position="185"/>
    </location>
    <ligand>
        <name>S-adenosyl-L-methionine</name>
        <dbReference type="ChEBI" id="CHEBI:59789"/>
    </ligand>
</feature>
<proteinExistence type="inferred from homology"/>
<dbReference type="InterPro" id="IPR029063">
    <property type="entry name" value="SAM-dependent_MTases_sf"/>
</dbReference>
<gene>
    <name evidence="7" type="ORF">CSUI_009015</name>
</gene>
<accession>A0A2C6KLA7</accession>
<feature type="active site" evidence="5">
    <location>
        <position position="264"/>
    </location>
</feature>
<evidence type="ECO:0000256" key="1">
    <source>
        <dbReference type="ARBA" id="ARBA00022603"/>
    </source>
</evidence>
<evidence type="ECO:0000256" key="3">
    <source>
        <dbReference type="ARBA" id="ARBA00022691"/>
    </source>
</evidence>
<evidence type="ECO:0000256" key="2">
    <source>
        <dbReference type="ARBA" id="ARBA00022679"/>
    </source>
</evidence>
<dbReference type="GO" id="GO:0006396">
    <property type="term" value="P:RNA processing"/>
    <property type="evidence" value="ECO:0007669"/>
    <property type="project" value="InterPro"/>
</dbReference>
<dbReference type="InterPro" id="IPR030390">
    <property type="entry name" value="MeTrfase_TrmA_AS"/>
</dbReference>
<dbReference type="GO" id="GO:0003723">
    <property type="term" value="F:RNA binding"/>
    <property type="evidence" value="ECO:0007669"/>
    <property type="project" value="TreeGrafter"/>
</dbReference>
<sequence length="275" mass="31399">MTALEFLLPNLHEEESLGERYGLLDLCCGTGTFALCAAALLRKKGTKFRKFFSRQASLLLPYHPHRPASLRSFSSSSSFDMDAGALRKRKKRERERKRKRDEEEDEERENREDDSEDSSSDEEEEEGEEGGPLERSKEEEKKEEERSKERKKKRGEGGDESKEKEEKEKENKEEGGRRPRIVGIEVVEEAIHHARLNAERNGLSQDVRFICEAVLPDLLASAEFNTSFQKLAAIVDPPRSGLHSRTLDALINFKPLKRLVYVSCNAASMVSNCIR</sequence>
<dbReference type="RefSeq" id="XP_067918891.1">
    <property type="nucleotide sequence ID" value="XM_068069134.1"/>
</dbReference>
<feature type="region of interest" description="Disordered" evidence="6">
    <location>
        <begin position="67"/>
        <end position="177"/>
    </location>
</feature>
<dbReference type="OrthoDB" id="10250660at2759"/>
<dbReference type="EMBL" id="MIGC01005222">
    <property type="protein sequence ID" value="PHJ17166.1"/>
    <property type="molecule type" value="Genomic_DNA"/>
</dbReference>
<feature type="binding site" evidence="4">
    <location>
        <position position="236"/>
    </location>
    <ligand>
        <name>S-adenosyl-L-methionine</name>
        <dbReference type="ChEBI" id="CHEBI:59789"/>
    </ligand>
</feature>
<evidence type="ECO:0000313" key="7">
    <source>
        <dbReference type="EMBL" id="PHJ17166.1"/>
    </source>
</evidence>
<dbReference type="GO" id="GO:0008173">
    <property type="term" value="F:RNA methyltransferase activity"/>
    <property type="evidence" value="ECO:0007669"/>
    <property type="project" value="InterPro"/>
</dbReference>
<keyword evidence="8" id="KW-1185">Reference proteome</keyword>
<evidence type="ECO:0000256" key="5">
    <source>
        <dbReference type="PROSITE-ProRule" id="PRU10015"/>
    </source>
</evidence>
<dbReference type="AlphaFoldDB" id="A0A2C6KLA7"/>
<dbReference type="InterPro" id="IPR010280">
    <property type="entry name" value="U5_MeTrfase_fam"/>
</dbReference>
<feature type="active site" description="Nucleophile" evidence="4">
    <location>
        <position position="264"/>
    </location>
</feature>